<name>A0A0A8ZYQ6_ARUDO</name>
<protein>
    <submittedName>
        <fullName evidence="2">Uncharacterized protein</fullName>
    </submittedName>
</protein>
<organism evidence="2">
    <name type="scientific">Arundo donax</name>
    <name type="common">Giant reed</name>
    <name type="synonym">Donax arundinaceus</name>
    <dbReference type="NCBI Taxonomy" id="35708"/>
    <lineage>
        <taxon>Eukaryota</taxon>
        <taxon>Viridiplantae</taxon>
        <taxon>Streptophyta</taxon>
        <taxon>Embryophyta</taxon>
        <taxon>Tracheophyta</taxon>
        <taxon>Spermatophyta</taxon>
        <taxon>Magnoliopsida</taxon>
        <taxon>Liliopsida</taxon>
        <taxon>Poales</taxon>
        <taxon>Poaceae</taxon>
        <taxon>PACMAD clade</taxon>
        <taxon>Arundinoideae</taxon>
        <taxon>Arundineae</taxon>
        <taxon>Arundo</taxon>
    </lineage>
</organism>
<proteinExistence type="predicted"/>
<dbReference type="AlphaFoldDB" id="A0A0A8ZYQ6"/>
<dbReference type="EMBL" id="GBRH01253934">
    <property type="protein sequence ID" value="JAD43961.1"/>
    <property type="molecule type" value="Transcribed_RNA"/>
</dbReference>
<feature type="region of interest" description="Disordered" evidence="1">
    <location>
        <begin position="1"/>
        <end position="77"/>
    </location>
</feature>
<reference evidence="2" key="2">
    <citation type="journal article" date="2015" name="Data Brief">
        <title>Shoot transcriptome of the giant reed, Arundo donax.</title>
        <authorList>
            <person name="Barrero R.A."/>
            <person name="Guerrero F.D."/>
            <person name="Moolhuijzen P."/>
            <person name="Goolsby J.A."/>
            <person name="Tidwell J."/>
            <person name="Bellgard S.E."/>
            <person name="Bellgard M.I."/>
        </authorList>
    </citation>
    <scope>NUCLEOTIDE SEQUENCE</scope>
    <source>
        <tissue evidence="2">Shoot tissue taken approximately 20 cm above the soil surface</tissue>
    </source>
</reference>
<sequence length="109" mass="11607">MCKSSTSVTGWPGSSWWAPTSGASSPTPAAPSSTSPSSDCPSSSSRPPQSPLQLDLHLRPADTTSMPRRRPGSQEASFRVQNLCTSAAQFCPNLCMTMVHHPWNVILPP</sequence>
<reference evidence="2" key="1">
    <citation type="submission" date="2014-09" db="EMBL/GenBank/DDBJ databases">
        <authorList>
            <person name="Magalhaes I.L.F."/>
            <person name="Oliveira U."/>
            <person name="Santos F.R."/>
            <person name="Vidigal T.H.D.A."/>
            <person name="Brescovit A.D."/>
            <person name="Santos A.J."/>
        </authorList>
    </citation>
    <scope>NUCLEOTIDE SEQUENCE</scope>
    <source>
        <tissue evidence="2">Shoot tissue taken approximately 20 cm above the soil surface</tissue>
    </source>
</reference>
<evidence type="ECO:0000313" key="2">
    <source>
        <dbReference type="EMBL" id="JAD43961.1"/>
    </source>
</evidence>
<accession>A0A0A8ZYQ6</accession>
<feature type="compositionally biased region" description="Low complexity" evidence="1">
    <location>
        <begin position="18"/>
        <end position="47"/>
    </location>
</feature>
<evidence type="ECO:0000256" key="1">
    <source>
        <dbReference type="SAM" id="MobiDB-lite"/>
    </source>
</evidence>